<dbReference type="InterPro" id="IPR013783">
    <property type="entry name" value="Ig-like_fold"/>
</dbReference>
<dbReference type="GO" id="GO:0030288">
    <property type="term" value="C:outer membrane-bounded periplasmic space"/>
    <property type="evidence" value="ECO:0007669"/>
    <property type="project" value="InterPro"/>
</dbReference>
<dbReference type="InterPro" id="IPR050643">
    <property type="entry name" value="Periplasmic_pilus_chap"/>
</dbReference>
<dbReference type="InterPro" id="IPR016147">
    <property type="entry name" value="Pili_assmbl_chaperone_N"/>
</dbReference>
<dbReference type="RefSeq" id="WP_142787548.1">
    <property type="nucleotide sequence ID" value="NZ_VHJK01000001.1"/>
</dbReference>
<dbReference type="AlphaFoldDB" id="A0A547PAW1"/>
<dbReference type="InterPro" id="IPR008962">
    <property type="entry name" value="PapD-like_sf"/>
</dbReference>
<proteinExistence type="predicted"/>
<evidence type="ECO:0000256" key="1">
    <source>
        <dbReference type="SAM" id="SignalP"/>
    </source>
</evidence>
<dbReference type="Pfam" id="PF00345">
    <property type="entry name" value="PapD_N"/>
    <property type="match status" value="1"/>
</dbReference>
<feature type="signal peptide" evidence="1">
    <location>
        <begin position="1"/>
        <end position="23"/>
    </location>
</feature>
<feature type="domain" description="Pili assembly chaperone N-terminal" evidence="2">
    <location>
        <begin position="40"/>
        <end position="147"/>
    </location>
</feature>
<dbReference type="SUPFAM" id="SSF49354">
    <property type="entry name" value="PapD-like"/>
    <property type="match status" value="1"/>
</dbReference>
<evidence type="ECO:0000313" key="3">
    <source>
        <dbReference type="EMBL" id="TRD11282.1"/>
    </source>
</evidence>
<organism evidence="3 4">
    <name type="scientific">Erythrobacter insulae</name>
    <dbReference type="NCBI Taxonomy" id="2584124"/>
    <lineage>
        <taxon>Bacteria</taxon>
        <taxon>Pseudomonadati</taxon>
        <taxon>Pseudomonadota</taxon>
        <taxon>Alphaproteobacteria</taxon>
        <taxon>Sphingomonadales</taxon>
        <taxon>Erythrobacteraceae</taxon>
        <taxon>Erythrobacter/Porphyrobacter group</taxon>
        <taxon>Erythrobacter</taxon>
    </lineage>
</organism>
<name>A0A547PAW1_9SPHN</name>
<comment type="caution">
    <text evidence="3">The sequence shown here is derived from an EMBL/GenBank/DDBJ whole genome shotgun (WGS) entry which is preliminary data.</text>
</comment>
<dbReference type="Gene3D" id="2.60.40.10">
    <property type="entry name" value="Immunoglobulins"/>
    <property type="match status" value="1"/>
</dbReference>
<dbReference type="OrthoDB" id="369595at2"/>
<reference evidence="3 4" key="1">
    <citation type="submission" date="2019-06" db="EMBL/GenBank/DDBJ databases">
        <title>Erythrobacter insulae sp. nov., isolated from a tidal flat.</title>
        <authorList>
            <person name="Yoon J.-H."/>
        </authorList>
    </citation>
    <scope>NUCLEOTIDE SEQUENCE [LARGE SCALE GENOMIC DNA]</scope>
    <source>
        <strain evidence="3 4">JBTF-M21</strain>
    </source>
</reference>
<keyword evidence="1" id="KW-0732">Signal</keyword>
<protein>
    <recommendedName>
        <fullName evidence="2">Pili assembly chaperone N-terminal domain-containing protein</fullName>
    </recommendedName>
</protein>
<feature type="chain" id="PRO_5021921307" description="Pili assembly chaperone N-terminal domain-containing protein" evidence="1">
    <location>
        <begin position="24"/>
        <end position="244"/>
    </location>
</feature>
<dbReference type="Proteomes" id="UP000316343">
    <property type="component" value="Unassembled WGS sequence"/>
</dbReference>
<dbReference type="EMBL" id="VHJK01000001">
    <property type="protein sequence ID" value="TRD11282.1"/>
    <property type="molecule type" value="Genomic_DNA"/>
</dbReference>
<dbReference type="PANTHER" id="PTHR30251">
    <property type="entry name" value="PILUS ASSEMBLY CHAPERONE"/>
    <property type="match status" value="1"/>
</dbReference>
<gene>
    <name evidence="3" type="ORF">FGU71_05085</name>
</gene>
<evidence type="ECO:0000259" key="2">
    <source>
        <dbReference type="Pfam" id="PF00345"/>
    </source>
</evidence>
<accession>A0A547PAW1</accession>
<sequence length="244" mass="26684">MIRFISVLLAALALLLNPTVSQAARVSPMIVELEPMGRSSVARIELSNDGDRDIPYEVRMMLGEISEDGELTFTPADDKFLVFPAQAIVEAKSQQVFRIQYVGEPELAQSEVYYMSIQQVPVAFEGSGSQVQVVVNYNVLVNVVPEGTSAQADVEDIRVAIEEGVPGIKLSLSNTGSRYFLAGMADWKITATAEDGTPFLIDYKKDEMTRKIGVGVVGPGRARNLFIPTDVTLVEDSIRIEVEP</sequence>
<dbReference type="GO" id="GO:0071555">
    <property type="term" value="P:cell wall organization"/>
    <property type="evidence" value="ECO:0007669"/>
    <property type="project" value="InterPro"/>
</dbReference>
<keyword evidence="4" id="KW-1185">Reference proteome</keyword>
<evidence type="ECO:0000313" key="4">
    <source>
        <dbReference type="Proteomes" id="UP000316343"/>
    </source>
</evidence>
<dbReference type="PANTHER" id="PTHR30251:SF4">
    <property type="entry name" value="SLR1668 PROTEIN"/>
    <property type="match status" value="1"/>
</dbReference>